<keyword evidence="12" id="KW-1185">Reference proteome</keyword>
<evidence type="ECO:0000256" key="5">
    <source>
        <dbReference type="ARBA" id="ARBA00022519"/>
    </source>
</evidence>
<dbReference type="RefSeq" id="WP_146988247.1">
    <property type="nucleotide sequence ID" value="NZ_VITY01000008.1"/>
</dbReference>
<keyword evidence="6" id="KW-0812">Transmembrane</keyword>
<dbReference type="GO" id="GO:0005886">
    <property type="term" value="C:plasma membrane"/>
    <property type="evidence" value="ECO:0007669"/>
    <property type="project" value="UniProtKB-SubCell"/>
</dbReference>
<dbReference type="EMBL" id="VITY01000008">
    <property type="protein sequence ID" value="TWB96018.1"/>
    <property type="molecule type" value="Genomic_DNA"/>
</dbReference>
<dbReference type="Gene3D" id="1.10.40.60">
    <property type="entry name" value="EpsJ-like"/>
    <property type="match status" value="1"/>
</dbReference>
<dbReference type="SUPFAM" id="SSF158544">
    <property type="entry name" value="GspK insert domain-like"/>
    <property type="match status" value="1"/>
</dbReference>
<evidence type="ECO:0000256" key="9">
    <source>
        <dbReference type="ARBA" id="ARBA00023136"/>
    </source>
</evidence>
<evidence type="ECO:0000313" key="12">
    <source>
        <dbReference type="Proteomes" id="UP000321304"/>
    </source>
</evidence>
<gene>
    <name evidence="11" type="ORF">FBZ93_10857</name>
</gene>
<keyword evidence="5" id="KW-0997">Cell inner membrane</keyword>
<evidence type="ECO:0000256" key="2">
    <source>
        <dbReference type="ARBA" id="ARBA00007246"/>
    </source>
</evidence>
<evidence type="ECO:0000256" key="3">
    <source>
        <dbReference type="ARBA" id="ARBA00022448"/>
    </source>
</evidence>
<evidence type="ECO:0000259" key="10">
    <source>
        <dbReference type="Pfam" id="PF21687"/>
    </source>
</evidence>
<dbReference type="Proteomes" id="UP000321304">
    <property type="component" value="Unassembled WGS sequence"/>
</dbReference>
<dbReference type="InterPro" id="IPR005628">
    <property type="entry name" value="GspK"/>
</dbReference>
<keyword evidence="3" id="KW-0813">Transport</keyword>
<evidence type="ECO:0000256" key="1">
    <source>
        <dbReference type="ARBA" id="ARBA00004533"/>
    </source>
</evidence>
<dbReference type="InterPro" id="IPR049031">
    <property type="entry name" value="T2SSK_SAM-like_1st"/>
</dbReference>
<evidence type="ECO:0000313" key="11">
    <source>
        <dbReference type="EMBL" id="TWB96018.1"/>
    </source>
</evidence>
<evidence type="ECO:0000256" key="6">
    <source>
        <dbReference type="ARBA" id="ARBA00022692"/>
    </source>
</evidence>
<dbReference type="OrthoDB" id="8084719at2"/>
<keyword evidence="7" id="KW-0653">Protein transport</keyword>
<keyword evidence="9" id="KW-0472">Membrane</keyword>
<keyword evidence="4" id="KW-1003">Cell membrane</keyword>
<reference evidence="11 12" key="1">
    <citation type="submission" date="2019-06" db="EMBL/GenBank/DDBJ databases">
        <title>Genomic Encyclopedia of Type Strains, Phase IV (KMG-V): Genome sequencing to study the core and pangenomes of soil and plant-associated prokaryotes.</title>
        <authorList>
            <person name="Whitman W."/>
        </authorList>
    </citation>
    <scope>NUCLEOTIDE SEQUENCE [LARGE SCALE GENOMIC DNA]</scope>
    <source>
        <strain evidence="11 12">BR 10355</strain>
    </source>
</reference>
<dbReference type="Pfam" id="PF21687">
    <property type="entry name" value="T2SSK_1st"/>
    <property type="match status" value="1"/>
</dbReference>
<dbReference type="PANTHER" id="PTHR38831">
    <property type="entry name" value="TYPE II SECRETION SYSTEM PROTEIN K"/>
    <property type="match status" value="1"/>
</dbReference>
<dbReference type="PANTHER" id="PTHR38831:SF2">
    <property type="entry name" value="TYPE II SECRETION SYSTEM PROTEIN K"/>
    <property type="match status" value="1"/>
</dbReference>
<comment type="subcellular location">
    <subcellularLocation>
        <location evidence="1">Cell inner membrane</location>
    </subcellularLocation>
</comment>
<keyword evidence="8" id="KW-1133">Transmembrane helix</keyword>
<dbReference type="InterPro" id="IPR038072">
    <property type="entry name" value="GspK_central_sf"/>
</dbReference>
<name>A0A560LKJ0_9BRAD</name>
<organism evidence="11 12">
    <name type="scientific">Bradyrhizobium macuxiense</name>
    <dbReference type="NCBI Taxonomy" id="1755647"/>
    <lineage>
        <taxon>Bacteria</taxon>
        <taxon>Pseudomonadati</taxon>
        <taxon>Pseudomonadota</taxon>
        <taxon>Alphaproteobacteria</taxon>
        <taxon>Hyphomicrobiales</taxon>
        <taxon>Nitrobacteraceae</taxon>
        <taxon>Bradyrhizobium</taxon>
    </lineage>
</organism>
<comment type="caution">
    <text evidence="11">The sequence shown here is derived from an EMBL/GenBank/DDBJ whole genome shotgun (WGS) entry which is preliminary data.</text>
</comment>
<dbReference type="AlphaFoldDB" id="A0A560LKJ0"/>
<protein>
    <submittedName>
        <fullName evidence="11">General secretion pathway protein K</fullName>
    </submittedName>
</protein>
<dbReference type="GO" id="GO:0009306">
    <property type="term" value="P:protein secretion"/>
    <property type="evidence" value="ECO:0007669"/>
    <property type="project" value="InterPro"/>
</dbReference>
<feature type="domain" description="T2SS protein K first SAM-like" evidence="10">
    <location>
        <begin position="108"/>
        <end position="193"/>
    </location>
</feature>
<proteinExistence type="inferred from homology"/>
<evidence type="ECO:0000256" key="8">
    <source>
        <dbReference type="ARBA" id="ARBA00022989"/>
    </source>
</evidence>
<accession>A0A560LKJ0</accession>
<sequence>MGAPGNSGRSPANRGFVIVAVLWILLALSSLAIIFSAYLAASARALAASDVSLQTEALVSAGLELTAYQLTLTDEKTRPQYGAFHFGLDDASINVSFTSEAGRVDLNYASKEMLIGLFVVLGASKDAASEYADRIVGWRTRPAPGSENVEAARYNALGYSPRQGLFTHVNELALVAGIPEAFVDRVLPFVTVFNGSPDVDPKIAAPEVVLAMDKVSGKAQDGFGASALGSNVLGSNAAAPNGLAAASQGPNPQSAASTAQSPCYRIAIAIRFRNGHRTTSEAVIALGDKVEPYRVLSWQNDLEPRSPVLLRGRG</sequence>
<comment type="similarity">
    <text evidence="2">Belongs to the GSP K family.</text>
</comment>
<evidence type="ECO:0000256" key="4">
    <source>
        <dbReference type="ARBA" id="ARBA00022475"/>
    </source>
</evidence>
<evidence type="ECO:0000256" key="7">
    <source>
        <dbReference type="ARBA" id="ARBA00022927"/>
    </source>
</evidence>